<dbReference type="PROSITE" id="PS50089">
    <property type="entry name" value="ZF_RING_2"/>
    <property type="match status" value="1"/>
</dbReference>
<evidence type="ECO:0000259" key="6">
    <source>
        <dbReference type="PROSITE" id="PS50089"/>
    </source>
</evidence>
<keyword evidence="3" id="KW-0862">Zinc</keyword>
<evidence type="ECO:0000256" key="1">
    <source>
        <dbReference type="ARBA" id="ARBA00022723"/>
    </source>
</evidence>
<keyword evidence="1" id="KW-0479">Metal-binding</keyword>
<dbReference type="SMART" id="SM00184">
    <property type="entry name" value="RING"/>
    <property type="match status" value="1"/>
</dbReference>
<evidence type="ECO:0000313" key="8">
    <source>
        <dbReference type="EMBL" id="CAE0141319.1"/>
    </source>
</evidence>
<evidence type="ECO:0008006" key="9">
    <source>
        <dbReference type="Google" id="ProtNLM"/>
    </source>
</evidence>
<dbReference type="PANTHER" id="PTHR45978:SF7">
    <property type="entry name" value="SPX DOMAIN-CONTAINING PROTEIN 4"/>
    <property type="match status" value="1"/>
</dbReference>
<dbReference type="GO" id="GO:0008270">
    <property type="term" value="F:zinc ion binding"/>
    <property type="evidence" value="ECO:0007669"/>
    <property type="project" value="UniProtKB-KW"/>
</dbReference>
<evidence type="ECO:0000256" key="3">
    <source>
        <dbReference type="ARBA" id="ARBA00022833"/>
    </source>
</evidence>
<protein>
    <recommendedName>
        <fullName evidence="9">RING-type domain-containing protein</fullName>
    </recommendedName>
</protein>
<dbReference type="Gene3D" id="3.30.40.10">
    <property type="entry name" value="Zinc/RING finger domain, C3HC4 (zinc finger)"/>
    <property type="match status" value="1"/>
</dbReference>
<organism evidence="8">
    <name type="scientific">Haptolina ericina</name>
    <dbReference type="NCBI Taxonomy" id="156174"/>
    <lineage>
        <taxon>Eukaryota</taxon>
        <taxon>Haptista</taxon>
        <taxon>Haptophyta</taxon>
        <taxon>Prymnesiophyceae</taxon>
        <taxon>Prymnesiales</taxon>
        <taxon>Prymnesiaceae</taxon>
        <taxon>Haptolina</taxon>
    </lineage>
</organism>
<dbReference type="Pfam" id="PF13445">
    <property type="entry name" value="zf-RING_UBOX"/>
    <property type="match status" value="1"/>
</dbReference>
<dbReference type="InterPro" id="IPR004331">
    <property type="entry name" value="SPX_dom"/>
</dbReference>
<dbReference type="InterPro" id="IPR031142">
    <property type="entry name" value="SPX_prot"/>
</dbReference>
<evidence type="ECO:0000256" key="4">
    <source>
        <dbReference type="PROSITE-ProRule" id="PRU00175"/>
    </source>
</evidence>
<proteinExistence type="predicted"/>
<dbReference type="Gene3D" id="4.10.240.10">
    <property type="entry name" value="Zn(2)-C6 fungal-type DNA-binding domain"/>
    <property type="match status" value="1"/>
</dbReference>
<reference evidence="8" key="1">
    <citation type="submission" date="2021-01" db="EMBL/GenBank/DDBJ databases">
        <authorList>
            <person name="Corre E."/>
            <person name="Pelletier E."/>
            <person name="Niang G."/>
            <person name="Scheremetjew M."/>
            <person name="Finn R."/>
            <person name="Kale V."/>
            <person name="Holt S."/>
            <person name="Cochrane G."/>
            <person name="Meng A."/>
            <person name="Brown T."/>
            <person name="Cohen L."/>
        </authorList>
    </citation>
    <scope>NUCLEOTIDE SEQUENCE</scope>
    <source>
        <strain evidence="8">CCMP281</strain>
    </source>
</reference>
<evidence type="ECO:0000256" key="2">
    <source>
        <dbReference type="ARBA" id="ARBA00022771"/>
    </source>
</evidence>
<feature type="domain" description="RING-type" evidence="6">
    <location>
        <begin position="206"/>
        <end position="246"/>
    </location>
</feature>
<dbReference type="InterPro" id="IPR013083">
    <property type="entry name" value="Znf_RING/FYVE/PHD"/>
</dbReference>
<evidence type="ECO:0000259" key="7">
    <source>
        <dbReference type="PROSITE" id="PS51382"/>
    </source>
</evidence>
<feature type="compositionally biased region" description="Low complexity" evidence="5">
    <location>
        <begin position="325"/>
        <end position="340"/>
    </location>
</feature>
<dbReference type="CDD" id="cd14447">
    <property type="entry name" value="SPX"/>
    <property type="match status" value="1"/>
</dbReference>
<keyword evidence="2 4" id="KW-0863">Zinc-finger</keyword>
<accession>A0A7S3BP58</accession>
<sequence length="640" mass="69478">MKFGKRLLEHMESEWEHQYVPYKTLKQVLKKLHGNESFHAEGEFLTTLLSGIHNVSNFYLAKEDDLCKQLQALCQILASPNTWLLEKLPSNEEFISLASIIAALEPGVHLAQSYKDALIIFTELCTQVDALRKYSILNSLAVAKIIKKHDKLSSLLLREVIMARVSQQPFYMSTRLAATFTHAQCIASDIISAATMVTPDCQDYTCSICLEVLNMPVVLSCTHRFCHSCLSKASSSLCNHSCPLCKKEIDLDPHNYEIDPVLNRFVKVHFKPSRTSTPTKLSPSPVATIDADANESSPPPPNNEKAPKLQISVSLSKSAAQTRQSPVGSSSPSEASGRPVDPTSPPQLPTPTMPPQLPSTLDKPASLKEMFAADHSSALFDPGPDALLRTIADQYDDVGSQAQPLTLHTQLLHLHQLMLRQGELHRQQRPGRGIDEPLDGVNTEGACTPKQGAISRGHASGVETSATAYQPTAQVPRKRACTECHRAKAACEGDPCTRCVRLGRTCITSERQKRRRRGSVAEVPCVTAVATTVVDNVTAAVAANIADNVADTVVELELQNPAAALPAAELATEASPAVESTVPPPSLTRHVLNPKAPPLYEAQMQMGDVFTSPKMHGPLPVAGSTYNLSTDDLLSLLLEA</sequence>
<evidence type="ECO:0000256" key="5">
    <source>
        <dbReference type="SAM" id="MobiDB-lite"/>
    </source>
</evidence>
<dbReference type="Pfam" id="PF03105">
    <property type="entry name" value="SPX"/>
    <property type="match status" value="1"/>
</dbReference>
<dbReference type="SUPFAM" id="SSF57701">
    <property type="entry name" value="Zn2/Cys6 DNA-binding domain"/>
    <property type="match status" value="1"/>
</dbReference>
<feature type="compositionally biased region" description="Polar residues" evidence="5">
    <location>
        <begin position="273"/>
        <end position="282"/>
    </location>
</feature>
<dbReference type="InterPro" id="IPR001841">
    <property type="entry name" value="Znf_RING"/>
</dbReference>
<feature type="region of interest" description="Disordered" evidence="5">
    <location>
        <begin position="273"/>
        <end position="362"/>
    </location>
</feature>
<feature type="compositionally biased region" description="Polar residues" evidence="5">
    <location>
        <begin position="311"/>
        <end position="324"/>
    </location>
</feature>
<dbReference type="PROSITE" id="PS00518">
    <property type="entry name" value="ZF_RING_1"/>
    <property type="match status" value="1"/>
</dbReference>
<dbReference type="GO" id="GO:0016036">
    <property type="term" value="P:cellular response to phosphate starvation"/>
    <property type="evidence" value="ECO:0007669"/>
    <property type="project" value="InterPro"/>
</dbReference>
<feature type="compositionally biased region" description="Pro residues" evidence="5">
    <location>
        <begin position="342"/>
        <end position="357"/>
    </location>
</feature>
<dbReference type="InterPro" id="IPR017907">
    <property type="entry name" value="Znf_RING_CS"/>
</dbReference>
<dbReference type="InterPro" id="IPR001138">
    <property type="entry name" value="Zn2Cys6_DnaBD"/>
</dbReference>
<dbReference type="PANTHER" id="PTHR45978">
    <property type="entry name" value="SPX DOMAIN-CONTAINING PROTEIN 3"/>
    <property type="match status" value="1"/>
</dbReference>
<dbReference type="SUPFAM" id="SSF57850">
    <property type="entry name" value="RING/U-box"/>
    <property type="match status" value="1"/>
</dbReference>
<dbReference type="InterPro" id="IPR036864">
    <property type="entry name" value="Zn2-C6_fun-type_DNA-bd_sf"/>
</dbReference>
<feature type="domain" description="SPX" evidence="7">
    <location>
        <begin position="1"/>
        <end position="163"/>
    </location>
</feature>
<dbReference type="CDD" id="cd00067">
    <property type="entry name" value="GAL4"/>
    <property type="match status" value="1"/>
</dbReference>
<dbReference type="AlphaFoldDB" id="A0A7S3BP58"/>
<gene>
    <name evidence="8" type="ORF">HERI1096_LOCUS33754</name>
</gene>
<name>A0A7S3BP58_9EUKA</name>
<dbReference type="GO" id="GO:0000981">
    <property type="term" value="F:DNA-binding transcription factor activity, RNA polymerase II-specific"/>
    <property type="evidence" value="ECO:0007669"/>
    <property type="project" value="InterPro"/>
</dbReference>
<dbReference type="EMBL" id="HBHX01061029">
    <property type="protein sequence ID" value="CAE0141319.1"/>
    <property type="molecule type" value="Transcribed_RNA"/>
</dbReference>
<dbReference type="PROSITE" id="PS51382">
    <property type="entry name" value="SPX"/>
    <property type="match status" value="1"/>
</dbReference>
<dbReference type="InterPro" id="IPR027370">
    <property type="entry name" value="Znf-RING_euk"/>
</dbReference>